<proteinExistence type="predicted"/>
<dbReference type="Pfam" id="PF13778">
    <property type="entry name" value="DUF4174"/>
    <property type="match status" value="1"/>
</dbReference>
<dbReference type="EMBL" id="BMGK01000006">
    <property type="protein sequence ID" value="GGD93653.1"/>
    <property type="molecule type" value="Genomic_DNA"/>
</dbReference>
<feature type="domain" description="DUF4174" evidence="3">
    <location>
        <begin position="23"/>
        <end position="138"/>
    </location>
</feature>
<feature type="signal peptide" evidence="2">
    <location>
        <begin position="1"/>
        <end position="20"/>
    </location>
</feature>
<organism evidence="4 5">
    <name type="scientific">Planktosalinus lacus</name>
    <dbReference type="NCBI Taxonomy" id="1526573"/>
    <lineage>
        <taxon>Bacteria</taxon>
        <taxon>Pseudomonadati</taxon>
        <taxon>Bacteroidota</taxon>
        <taxon>Flavobacteriia</taxon>
        <taxon>Flavobacteriales</taxon>
        <taxon>Flavobacteriaceae</taxon>
        <taxon>Planktosalinus</taxon>
    </lineage>
</organism>
<dbReference type="RefSeq" id="WP_188441484.1">
    <property type="nucleotide sequence ID" value="NZ_BMGK01000006.1"/>
</dbReference>
<evidence type="ECO:0000256" key="2">
    <source>
        <dbReference type="SAM" id="SignalP"/>
    </source>
</evidence>
<reference evidence="4" key="1">
    <citation type="journal article" date="2014" name="Int. J. Syst. Evol. Microbiol.">
        <title>Complete genome sequence of Corynebacterium casei LMG S-19264T (=DSM 44701T), isolated from a smear-ripened cheese.</title>
        <authorList>
            <consortium name="US DOE Joint Genome Institute (JGI-PGF)"/>
            <person name="Walter F."/>
            <person name="Albersmeier A."/>
            <person name="Kalinowski J."/>
            <person name="Ruckert C."/>
        </authorList>
    </citation>
    <scope>NUCLEOTIDE SEQUENCE</scope>
    <source>
        <strain evidence="4">CGMCC 1.12924</strain>
    </source>
</reference>
<keyword evidence="1 2" id="KW-0732">Signal</keyword>
<evidence type="ECO:0000256" key="1">
    <source>
        <dbReference type="ARBA" id="ARBA00022729"/>
    </source>
</evidence>
<accession>A0A8J2VA83</accession>
<dbReference type="AlphaFoldDB" id="A0A8J2VA83"/>
<feature type="chain" id="PRO_5035306034" description="DUF4174 domain-containing protein" evidence="2">
    <location>
        <begin position="21"/>
        <end position="151"/>
    </location>
</feature>
<reference evidence="4" key="2">
    <citation type="submission" date="2020-09" db="EMBL/GenBank/DDBJ databases">
        <authorList>
            <person name="Sun Q."/>
            <person name="Zhou Y."/>
        </authorList>
    </citation>
    <scope>NUCLEOTIDE SEQUENCE</scope>
    <source>
        <strain evidence="4">CGMCC 1.12924</strain>
    </source>
</reference>
<evidence type="ECO:0000259" key="3">
    <source>
        <dbReference type="Pfam" id="PF13778"/>
    </source>
</evidence>
<evidence type="ECO:0000313" key="4">
    <source>
        <dbReference type="EMBL" id="GGD93653.1"/>
    </source>
</evidence>
<name>A0A8J2VA83_9FLAO</name>
<gene>
    <name evidence="4" type="ORF">GCM10011312_16750</name>
</gene>
<dbReference type="Proteomes" id="UP000652231">
    <property type="component" value="Unassembled WGS sequence"/>
</dbReference>
<protein>
    <recommendedName>
        <fullName evidence="3">DUF4174 domain-containing protein</fullName>
    </recommendedName>
</protein>
<comment type="caution">
    <text evidence="4">The sequence shown here is derived from an EMBL/GenBank/DDBJ whole genome shotgun (WGS) entry which is preliminary data.</text>
</comment>
<dbReference type="InterPro" id="IPR025232">
    <property type="entry name" value="DUF4174"/>
</dbReference>
<sequence>MKASLLFLMIVLTTTFTALAQDIKSHQWEDRVLIVMTTDSTLTEFKQQLQLFEAKKEGIQERKLLVYLATPEAYKLWNTEGASWVPGGALYQTYKDRDADLEHLLIGLNGEHKHRWTSVVDTLLLFVTIDTMPMRQTELKRKKQNLKKQDG</sequence>
<keyword evidence="5" id="KW-1185">Reference proteome</keyword>
<evidence type="ECO:0000313" key="5">
    <source>
        <dbReference type="Proteomes" id="UP000652231"/>
    </source>
</evidence>